<name>A0A6C0DYL7_9ZZZZ</name>
<organism evidence="1">
    <name type="scientific">viral metagenome</name>
    <dbReference type="NCBI Taxonomy" id="1070528"/>
    <lineage>
        <taxon>unclassified sequences</taxon>
        <taxon>metagenomes</taxon>
        <taxon>organismal metagenomes</taxon>
    </lineage>
</organism>
<accession>A0A6C0DYL7</accession>
<reference evidence="1" key="1">
    <citation type="journal article" date="2020" name="Nature">
        <title>Giant virus diversity and host interactions through global metagenomics.</title>
        <authorList>
            <person name="Schulz F."/>
            <person name="Roux S."/>
            <person name="Paez-Espino D."/>
            <person name="Jungbluth S."/>
            <person name="Walsh D.A."/>
            <person name="Denef V.J."/>
            <person name="McMahon K.D."/>
            <person name="Konstantinidis K.T."/>
            <person name="Eloe-Fadrosh E.A."/>
            <person name="Kyrpides N.C."/>
            <person name="Woyke T."/>
        </authorList>
    </citation>
    <scope>NUCLEOTIDE SEQUENCE</scope>
    <source>
        <strain evidence="1">GVMAG-M-3300023179-103</strain>
    </source>
</reference>
<sequence>MSQIDKSLQRKQERTDFRTISQDNLCDDVKRSFTSFKQNIRRIFFESIAGLGDNELTCAEKCARDDYLKQP</sequence>
<dbReference type="EMBL" id="MN739699">
    <property type="protein sequence ID" value="QHT21967.1"/>
    <property type="molecule type" value="Genomic_DNA"/>
</dbReference>
<proteinExistence type="predicted"/>
<dbReference type="AlphaFoldDB" id="A0A6C0DYL7"/>
<evidence type="ECO:0000313" key="1">
    <source>
        <dbReference type="EMBL" id="QHT21967.1"/>
    </source>
</evidence>
<protein>
    <submittedName>
        <fullName evidence="1">Uncharacterized protein</fullName>
    </submittedName>
</protein>